<dbReference type="GO" id="GO:0060090">
    <property type="term" value="F:molecular adaptor activity"/>
    <property type="evidence" value="ECO:0007669"/>
    <property type="project" value="TreeGrafter"/>
</dbReference>
<dbReference type="EMBL" id="KB295646">
    <property type="protein sequence ID" value="ELU12803.1"/>
    <property type="molecule type" value="Genomic_DNA"/>
</dbReference>
<evidence type="ECO:0000256" key="11">
    <source>
        <dbReference type="ARBA" id="ARBA00032695"/>
    </source>
</evidence>
<accession>R7V1T1</accession>
<dbReference type="InterPro" id="IPR028209">
    <property type="entry name" value="LAMTOR1/MEH1"/>
</dbReference>
<evidence type="ECO:0000256" key="1">
    <source>
        <dbReference type="ARBA" id="ARBA00004122"/>
    </source>
</evidence>
<dbReference type="GO" id="GO:0071986">
    <property type="term" value="C:Ragulator complex"/>
    <property type="evidence" value="ECO:0007669"/>
    <property type="project" value="InterPro"/>
</dbReference>
<keyword evidence="15" id="KW-1185">Reference proteome</keyword>
<feature type="compositionally biased region" description="Basic and acidic residues" evidence="12">
    <location>
        <begin position="7"/>
        <end position="23"/>
    </location>
</feature>
<keyword evidence="7" id="KW-0472">Membrane</keyword>
<evidence type="ECO:0000256" key="7">
    <source>
        <dbReference type="ARBA" id="ARBA00023136"/>
    </source>
</evidence>
<feature type="region of interest" description="Disordered" evidence="12">
    <location>
        <begin position="1"/>
        <end position="49"/>
    </location>
</feature>
<evidence type="ECO:0000313" key="15">
    <source>
        <dbReference type="Proteomes" id="UP000014760"/>
    </source>
</evidence>
<dbReference type="Proteomes" id="UP000014760">
    <property type="component" value="Unassembled WGS sequence"/>
</dbReference>
<dbReference type="AlphaFoldDB" id="R7V1T1"/>
<reference evidence="13 15" key="2">
    <citation type="journal article" date="2013" name="Nature">
        <title>Insights into bilaterian evolution from three spiralian genomes.</title>
        <authorList>
            <person name="Simakov O."/>
            <person name="Marletaz F."/>
            <person name="Cho S.J."/>
            <person name="Edsinger-Gonzales E."/>
            <person name="Havlak P."/>
            <person name="Hellsten U."/>
            <person name="Kuo D.H."/>
            <person name="Larsson T."/>
            <person name="Lv J."/>
            <person name="Arendt D."/>
            <person name="Savage R."/>
            <person name="Osoegawa K."/>
            <person name="de Jong P."/>
            <person name="Grimwood J."/>
            <person name="Chapman J.A."/>
            <person name="Shapiro H."/>
            <person name="Aerts A."/>
            <person name="Otillar R.P."/>
            <person name="Terry A.Y."/>
            <person name="Boore J.L."/>
            <person name="Grigoriev I.V."/>
            <person name="Lindberg D.R."/>
            <person name="Seaver E.C."/>
            <person name="Weisblat D.A."/>
            <person name="Putnam N.H."/>
            <person name="Rokhsar D.S."/>
        </authorList>
    </citation>
    <scope>NUCLEOTIDE SEQUENCE</scope>
    <source>
        <strain evidence="13 15">I ESC-2004</strain>
    </source>
</reference>
<dbReference type="GO" id="GO:0005765">
    <property type="term" value="C:lysosomal membrane"/>
    <property type="evidence" value="ECO:0007669"/>
    <property type="project" value="UniProtKB-SubCell"/>
</dbReference>
<protein>
    <recommendedName>
        <fullName evidence="4">Ragulator complex protein LAMTOR1</fullName>
    </recommendedName>
    <alternativeName>
        <fullName evidence="11">Late endosomal/lysosomal adaptor and MAPK and MTOR activator 1</fullName>
    </alternativeName>
</protein>
<keyword evidence="5" id="KW-0519">Myristate</keyword>
<comment type="subcellular location">
    <subcellularLocation>
        <location evidence="2">Late endosome membrane</location>
        <topology evidence="2">Lipid-anchor</topology>
        <orientation evidence="2">Cytoplasmic side</orientation>
    </subcellularLocation>
    <subcellularLocation>
        <location evidence="1">Lysosome membrane</location>
        <topology evidence="1">Lipid-anchor</topology>
        <orientation evidence="1">Cytoplasmic side</orientation>
    </subcellularLocation>
</comment>
<feature type="compositionally biased region" description="Basic and acidic residues" evidence="12">
    <location>
        <begin position="39"/>
        <end position="49"/>
    </location>
</feature>
<dbReference type="GO" id="GO:0071230">
    <property type="term" value="P:cellular response to amino acid stimulus"/>
    <property type="evidence" value="ECO:0007669"/>
    <property type="project" value="InterPro"/>
</dbReference>
<evidence type="ECO:0000256" key="3">
    <source>
        <dbReference type="ARBA" id="ARBA00010861"/>
    </source>
</evidence>
<evidence type="ECO:0000313" key="13">
    <source>
        <dbReference type="EMBL" id="ELU12803.1"/>
    </source>
</evidence>
<proteinExistence type="inferred from homology"/>
<keyword evidence="9" id="KW-0458">Lysosome</keyword>
<keyword evidence="8" id="KW-0564">Palmitate</keyword>
<dbReference type="GO" id="GO:0001919">
    <property type="term" value="P:regulation of receptor recycling"/>
    <property type="evidence" value="ECO:0007669"/>
    <property type="project" value="InterPro"/>
</dbReference>
<dbReference type="GO" id="GO:0043410">
    <property type="term" value="P:positive regulation of MAPK cascade"/>
    <property type="evidence" value="ECO:0007669"/>
    <property type="project" value="InterPro"/>
</dbReference>
<dbReference type="GO" id="GO:0007040">
    <property type="term" value="P:lysosome organization"/>
    <property type="evidence" value="ECO:0007669"/>
    <property type="project" value="InterPro"/>
</dbReference>
<evidence type="ECO:0000256" key="6">
    <source>
        <dbReference type="ARBA" id="ARBA00022753"/>
    </source>
</evidence>
<evidence type="ECO:0000256" key="8">
    <source>
        <dbReference type="ARBA" id="ARBA00023139"/>
    </source>
</evidence>
<dbReference type="OMA" id="MGCCYSF"/>
<evidence type="ECO:0000256" key="2">
    <source>
        <dbReference type="ARBA" id="ARBA00004577"/>
    </source>
</evidence>
<reference evidence="14" key="3">
    <citation type="submission" date="2015-06" db="UniProtKB">
        <authorList>
            <consortium name="EnsemblMetazoa"/>
        </authorList>
    </citation>
    <scope>IDENTIFICATION</scope>
</reference>
<evidence type="ECO:0000256" key="4">
    <source>
        <dbReference type="ARBA" id="ARBA00016099"/>
    </source>
</evidence>
<reference evidence="15" key="1">
    <citation type="submission" date="2012-12" db="EMBL/GenBank/DDBJ databases">
        <authorList>
            <person name="Hellsten U."/>
            <person name="Grimwood J."/>
            <person name="Chapman J.A."/>
            <person name="Shapiro H."/>
            <person name="Aerts A."/>
            <person name="Otillar R.P."/>
            <person name="Terry A.Y."/>
            <person name="Boore J.L."/>
            <person name="Simakov O."/>
            <person name="Marletaz F."/>
            <person name="Cho S.-J."/>
            <person name="Edsinger-Gonzales E."/>
            <person name="Havlak P."/>
            <person name="Kuo D.-H."/>
            <person name="Larsson T."/>
            <person name="Lv J."/>
            <person name="Arendt D."/>
            <person name="Savage R."/>
            <person name="Osoegawa K."/>
            <person name="de Jong P."/>
            <person name="Lindberg D.R."/>
            <person name="Seaver E.C."/>
            <person name="Weisblat D.A."/>
            <person name="Putnam N.H."/>
            <person name="Grigoriev I.V."/>
            <person name="Rokhsar D.S."/>
        </authorList>
    </citation>
    <scope>NUCLEOTIDE SEQUENCE</scope>
    <source>
        <strain evidence="15">I ESC-2004</strain>
    </source>
</reference>
<keyword evidence="6" id="KW-0967">Endosome</keyword>
<name>R7V1T1_CAPTE</name>
<dbReference type="GO" id="GO:0045121">
    <property type="term" value="C:membrane raft"/>
    <property type="evidence" value="ECO:0007669"/>
    <property type="project" value="InterPro"/>
</dbReference>
<dbReference type="GO" id="GO:0042632">
    <property type="term" value="P:cholesterol homeostasis"/>
    <property type="evidence" value="ECO:0007669"/>
    <property type="project" value="InterPro"/>
</dbReference>
<gene>
    <name evidence="13" type="ORF">CAPTEDRAFT_164003</name>
</gene>
<dbReference type="GO" id="GO:0032008">
    <property type="term" value="P:positive regulation of TOR signaling"/>
    <property type="evidence" value="ECO:0007669"/>
    <property type="project" value="InterPro"/>
</dbReference>
<keyword evidence="10" id="KW-0449">Lipoprotein</keyword>
<dbReference type="GO" id="GO:0031902">
    <property type="term" value="C:late endosome membrane"/>
    <property type="evidence" value="ECO:0007669"/>
    <property type="project" value="UniProtKB-SubCell"/>
</dbReference>
<evidence type="ECO:0000256" key="10">
    <source>
        <dbReference type="ARBA" id="ARBA00023288"/>
    </source>
</evidence>
<dbReference type="FunCoup" id="R7V1T1">
    <property type="interactions" value="1127"/>
</dbReference>
<dbReference type="Pfam" id="PF15454">
    <property type="entry name" value="LAMTOR"/>
    <property type="match status" value="1"/>
</dbReference>
<evidence type="ECO:0000256" key="9">
    <source>
        <dbReference type="ARBA" id="ARBA00023228"/>
    </source>
</evidence>
<dbReference type="PANTHER" id="PTHR13401">
    <property type="entry name" value="RAGULATOR COMPLEX PROTEIN LAMTOR1"/>
    <property type="match status" value="1"/>
</dbReference>
<evidence type="ECO:0000313" key="14">
    <source>
        <dbReference type="EnsemblMetazoa" id="CapteP164003"/>
    </source>
</evidence>
<organism evidence="13">
    <name type="scientific">Capitella teleta</name>
    <name type="common">Polychaete worm</name>
    <dbReference type="NCBI Taxonomy" id="283909"/>
    <lineage>
        <taxon>Eukaryota</taxon>
        <taxon>Metazoa</taxon>
        <taxon>Spiralia</taxon>
        <taxon>Lophotrochozoa</taxon>
        <taxon>Annelida</taxon>
        <taxon>Polychaeta</taxon>
        <taxon>Sedentaria</taxon>
        <taxon>Scolecida</taxon>
        <taxon>Capitellidae</taxon>
        <taxon>Capitella</taxon>
    </lineage>
</organism>
<dbReference type="GO" id="GO:0005085">
    <property type="term" value="F:guanyl-nucleotide exchange factor activity"/>
    <property type="evidence" value="ECO:0007669"/>
    <property type="project" value="TreeGrafter"/>
</dbReference>
<dbReference type="HOGENOM" id="CLU_136283_0_0_1"/>
<dbReference type="STRING" id="283909.R7V1T1"/>
<sequence>MGCCFSSDKDEDNRNSPQPDERTQLLSDPAREGSSIPDGRYEAPQEKGDEQSALNQILQQTARDVIDVAALESQTLEQNEYVDRARLYSNRLAVACANSPRHHGQPHLPVGVAAPQMALAAQPITLADIQLITSASQLCSKTVKEIKVRHKEDLVVPFGVP</sequence>
<evidence type="ECO:0000256" key="12">
    <source>
        <dbReference type="SAM" id="MobiDB-lite"/>
    </source>
</evidence>
<dbReference type="EMBL" id="AMQN01019361">
    <property type="status" value="NOT_ANNOTATED_CDS"/>
    <property type="molecule type" value="Genomic_DNA"/>
</dbReference>
<evidence type="ECO:0000256" key="5">
    <source>
        <dbReference type="ARBA" id="ARBA00022707"/>
    </source>
</evidence>
<dbReference type="GO" id="GO:0016197">
    <property type="term" value="P:endosomal transport"/>
    <property type="evidence" value="ECO:0007669"/>
    <property type="project" value="InterPro"/>
</dbReference>
<comment type="similarity">
    <text evidence="3">Belongs to the LAMTOR1 family.</text>
</comment>
<dbReference type="PANTHER" id="PTHR13401:SF2">
    <property type="entry name" value="RAGULATOR COMPLEX PROTEIN LAMTOR1"/>
    <property type="match status" value="1"/>
</dbReference>
<dbReference type="SMART" id="SM01262">
    <property type="entry name" value="LAMTOR"/>
    <property type="match status" value="1"/>
</dbReference>
<dbReference type="EnsemblMetazoa" id="CapteT164003">
    <property type="protein sequence ID" value="CapteP164003"/>
    <property type="gene ID" value="CapteG164003"/>
</dbReference>
<dbReference type="OrthoDB" id="5562028at2759"/>